<gene>
    <name evidence="2" type="ORF">GPM918_LOCUS36285</name>
    <name evidence="1" type="ORF">OVA965_LOCUS33949</name>
    <name evidence="4" type="ORF">SRO942_LOCUS37016</name>
    <name evidence="3" type="ORF">TMI583_LOCUS34856</name>
</gene>
<dbReference type="EMBL" id="CAJOBC010087269">
    <property type="protein sequence ID" value="CAF4354692.1"/>
    <property type="molecule type" value="Genomic_DNA"/>
</dbReference>
<protein>
    <submittedName>
        <fullName evidence="2">Uncharacterized protein</fullName>
    </submittedName>
</protein>
<name>A0A815SL11_9BILA</name>
<dbReference type="EMBL" id="CAJNOK010027973">
    <property type="protein sequence ID" value="CAF1428581.1"/>
    <property type="molecule type" value="Genomic_DNA"/>
</dbReference>
<organism evidence="2 5">
    <name type="scientific">Didymodactylos carnosus</name>
    <dbReference type="NCBI Taxonomy" id="1234261"/>
    <lineage>
        <taxon>Eukaryota</taxon>
        <taxon>Metazoa</taxon>
        <taxon>Spiralia</taxon>
        <taxon>Gnathifera</taxon>
        <taxon>Rotifera</taxon>
        <taxon>Eurotatoria</taxon>
        <taxon>Bdelloidea</taxon>
        <taxon>Philodinida</taxon>
        <taxon>Philodinidae</taxon>
        <taxon>Didymodactylos</taxon>
    </lineage>
</organism>
<dbReference type="Proteomes" id="UP000681722">
    <property type="component" value="Unassembled WGS sequence"/>
</dbReference>
<dbReference type="EMBL" id="CAJOBA010049754">
    <property type="protein sequence ID" value="CAF4227124.1"/>
    <property type="molecule type" value="Genomic_DNA"/>
</dbReference>
<evidence type="ECO:0000313" key="4">
    <source>
        <dbReference type="EMBL" id="CAF4354692.1"/>
    </source>
</evidence>
<proteinExistence type="predicted"/>
<keyword evidence="5" id="KW-1185">Reference proteome</keyword>
<dbReference type="Proteomes" id="UP000663829">
    <property type="component" value="Unassembled WGS sequence"/>
</dbReference>
<evidence type="ECO:0000313" key="1">
    <source>
        <dbReference type="EMBL" id="CAF1428581.1"/>
    </source>
</evidence>
<dbReference type="Proteomes" id="UP000682733">
    <property type="component" value="Unassembled WGS sequence"/>
</dbReference>
<comment type="caution">
    <text evidence="2">The sequence shown here is derived from an EMBL/GenBank/DDBJ whole genome shotgun (WGS) entry which is preliminary data.</text>
</comment>
<evidence type="ECO:0000313" key="5">
    <source>
        <dbReference type="Proteomes" id="UP000663829"/>
    </source>
</evidence>
<dbReference type="Proteomes" id="UP000677228">
    <property type="component" value="Unassembled WGS sequence"/>
</dbReference>
<evidence type="ECO:0000313" key="2">
    <source>
        <dbReference type="EMBL" id="CAF1491666.1"/>
    </source>
</evidence>
<dbReference type="AlphaFoldDB" id="A0A815SL11"/>
<evidence type="ECO:0000313" key="3">
    <source>
        <dbReference type="EMBL" id="CAF4227124.1"/>
    </source>
</evidence>
<accession>A0A815SL11</accession>
<dbReference type="EMBL" id="CAJNOQ010021773">
    <property type="protein sequence ID" value="CAF1491666.1"/>
    <property type="molecule type" value="Genomic_DNA"/>
</dbReference>
<sequence>MDLNRITSSDNIECLNDGHKFGFQTLKIRQIEIDELLSWNSGVELVDRYAAYLNGNDAYSNETICDCTASTVTMEYI</sequence>
<reference evidence="2" key="1">
    <citation type="submission" date="2021-02" db="EMBL/GenBank/DDBJ databases">
        <authorList>
            <person name="Nowell W R."/>
        </authorList>
    </citation>
    <scope>NUCLEOTIDE SEQUENCE</scope>
</reference>